<gene>
    <name evidence="4" type="ORF">V6N11_033398</name>
</gene>
<evidence type="ECO:0000256" key="2">
    <source>
        <dbReference type="ARBA" id="ARBA00022840"/>
    </source>
</evidence>
<dbReference type="PROSITE" id="PS50011">
    <property type="entry name" value="PROTEIN_KINASE_DOM"/>
    <property type="match status" value="1"/>
</dbReference>
<comment type="caution">
    <text evidence="4">The sequence shown here is derived from an EMBL/GenBank/DDBJ whole genome shotgun (WGS) entry which is preliminary data.</text>
</comment>
<dbReference type="EMBL" id="JBBPBN010000049">
    <property type="protein sequence ID" value="KAK8993297.1"/>
    <property type="molecule type" value="Genomic_DNA"/>
</dbReference>
<evidence type="ECO:0000259" key="3">
    <source>
        <dbReference type="PROSITE" id="PS50011"/>
    </source>
</evidence>
<dbReference type="Pfam" id="PF07714">
    <property type="entry name" value="PK_Tyr_Ser-Thr"/>
    <property type="match status" value="1"/>
</dbReference>
<sequence>MEWGRQQKKPPILLKHRSVDKRILDIMLSWDERVKVLKDVASAVWYLHQGWEAKVLHRDIKASNVILDKDTNARLGQAQNLELQNLAPKHLLLSV</sequence>
<dbReference type="InterPro" id="IPR000719">
    <property type="entry name" value="Prot_kinase_dom"/>
</dbReference>
<protein>
    <recommendedName>
        <fullName evidence="3">Protein kinase domain-containing protein</fullName>
    </recommendedName>
</protein>
<keyword evidence="1" id="KW-0547">Nucleotide-binding</keyword>
<dbReference type="InterPro" id="IPR008271">
    <property type="entry name" value="Ser/Thr_kinase_AS"/>
</dbReference>
<dbReference type="InterPro" id="IPR011009">
    <property type="entry name" value="Kinase-like_dom_sf"/>
</dbReference>
<feature type="domain" description="Protein kinase" evidence="3">
    <location>
        <begin position="1"/>
        <end position="95"/>
    </location>
</feature>
<reference evidence="4 5" key="1">
    <citation type="journal article" date="2024" name="G3 (Bethesda)">
        <title>Genome assembly of Hibiscus sabdariffa L. provides insights into metabolisms of medicinal natural products.</title>
        <authorList>
            <person name="Kim T."/>
        </authorList>
    </citation>
    <scope>NUCLEOTIDE SEQUENCE [LARGE SCALE GENOMIC DNA]</scope>
    <source>
        <strain evidence="4">TK-2024</strain>
        <tissue evidence="4">Old leaves</tissue>
    </source>
</reference>
<keyword evidence="5" id="KW-1185">Reference proteome</keyword>
<dbReference type="InterPro" id="IPR050528">
    <property type="entry name" value="L-type_Lectin-RKs"/>
</dbReference>
<name>A0ABR2PY00_9ROSI</name>
<dbReference type="PANTHER" id="PTHR27007">
    <property type="match status" value="1"/>
</dbReference>
<dbReference type="Proteomes" id="UP001396334">
    <property type="component" value="Unassembled WGS sequence"/>
</dbReference>
<evidence type="ECO:0000313" key="4">
    <source>
        <dbReference type="EMBL" id="KAK8993297.1"/>
    </source>
</evidence>
<evidence type="ECO:0000256" key="1">
    <source>
        <dbReference type="ARBA" id="ARBA00022741"/>
    </source>
</evidence>
<dbReference type="PROSITE" id="PS00108">
    <property type="entry name" value="PROTEIN_KINASE_ST"/>
    <property type="match status" value="1"/>
</dbReference>
<dbReference type="InterPro" id="IPR001245">
    <property type="entry name" value="Ser-Thr/Tyr_kinase_cat_dom"/>
</dbReference>
<keyword evidence="2" id="KW-0067">ATP-binding</keyword>
<accession>A0ABR2PY00</accession>
<dbReference type="SUPFAM" id="SSF56112">
    <property type="entry name" value="Protein kinase-like (PK-like)"/>
    <property type="match status" value="1"/>
</dbReference>
<dbReference type="Gene3D" id="1.10.510.10">
    <property type="entry name" value="Transferase(Phosphotransferase) domain 1"/>
    <property type="match status" value="1"/>
</dbReference>
<proteinExistence type="predicted"/>
<organism evidence="4 5">
    <name type="scientific">Hibiscus sabdariffa</name>
    <name type="common">roselle</name>
    <dbReference type="NCBI Taxonomy" id="183260"/>
    <lineage>
        <taxon>Eukaryota</taxon>
        <taxon>Viridiplantae</taxon>
        <taxon>Streptophyta</taxon>
        <taxon>Embryophyta</taxon>
        <taxon>Tracheophyta</taxon>
        <taxon>Spermatophyta</taxon>
        <taxon>Magnoliopsida</taxon>
        <taxon>eudicotyledons</taxon>
        <taxon>Gunneridae</taxon>
        <taxon>Pentapetalae</taxon>
        <taxon>rosids</taxon>
        <taxon>malvids</taxon>
        <taxon>Malvales</taxon>
        <taxon>Malvaceae</taxon>
        <taxon>Malvoideae</taxon>
        <taxon>Hibiscus</taxon>
    </lineage>
</organism>
<evidence type="ECO:0000313" key="5">
    <source>
        <dbReference type="Proteomes" id="UP001396334"/>
    </source>
</evidence>